<dbReference type="InterPro" id="IPR050723">
    <property type="entry name" value="CFA/CMAS"/>
</dbReference>
<organism evidence="6 7">
    <name type="scientific">Phycicoccus elongatus Lp2</name>
    <dbReference type="NCBI Taxonomy" id="1193181"/>
    <lineage>
        <taxon>Bacteria</taxon>
        <taxon>Bacillati</taxon>
        <taxon>Actinomycetota</taxon>
        <taxon>Actinomycetes</taxon>
        <taxon>Micrococcales</taxon>
        <taxon>Intrasporangiaceae</taxon>
        <taxon>Phycicoccus</taxon>
    </lineage>
</organism>
<dbReference type="GO" id="GO:0008610">
    <property type="term" value="P:lipid biosynthetic process"/>
    <property type="evidence" value="ECO:0007669"/>
    <property type="project" value="InterPro"/>
</dbReference>
<dbReference type="RefSeq" id="WP_010850473.1">
    <property type="nucleotide sequence ID" value="NZ_HF570956.1"/>
</dbReference>
<dbReference type="Gene3D" id="3.40.50.150">
    <property type="entry name" value="Vaccinia Virus protein VP39"/>
    <property type="match status" value="1"/>
</dbReference>
<dbReference type="AlphaFoldDB" id="N0E487"/>
<evidence type="ECO:0000256" key="3">
    <source>
        <dbReference type="ARBA" id="ARBA00022679"/>
    </source>
</evidence>
<keyword evidence="4" id="KW-0949">S-adenosyl-L-methionine</keyword>
<dbReference type="SUPFAM" id="SSF53335">
    <property type="entry name" value="S-adenosyl-L-methionine-dependent methyltransferases"/>
    <property type="match status" value="1"/>
</dbReference>
<dbReference type="eggNOG" id="COG2230">
    <property type="taxonomic scope" value="Bacteria"/>
</dbReference>
<evidence type="ECO:0000256" key="2">
    <source>
        <dbReference type="ARBA" id="ARBA00022603"/>
    </source>
</evidence>
<dbReference type="InterPro" id="IPR003333">
    <property type="entry name" value="CMAS"/>
</dbReference>
<dbReference type="PANTHER" id="PTHR43667:SF2">
    <property type="entry name" value="FATTY ACID C-METHYL TRANSFERASE"/>
    <property type="match status" value="1"/>
</dbReference>
<sequence length="412" mass="45877">MTALDPYLPGLTDVRSRVTRGRVAKALVARAVRDLPVRVRYPGGEVLGGGDATSPVLEVLDPDRLHRRLEAHPKIGLGEGYMAGEWRAAVGSDLADALTPFAARLATILPRPLLRLRGLVDVALPHRDRNTREGSRANIAAHYDLSNDLFATFLDETMSYSSALFDESRPWAEQTLREAQSRKIEAALDAAGVGSGTKMLEIGTGWGALAMVAAARGARVTTITLSREQHAEAVRRVADAGLTDRVEVRVQDYREVEGQFDVIVSIEMLEAVGDEYWPTYLKAIDRLLAPGGTAIVQSILMEHERYLATRNSYGWIQKYIFPGGLIPSLDALSSIAQQHTTLTVTAVRPFGLHYAETLRRWRHEFDRQWPSVKTLGFDETFRRMWEFYLAYSEAGFRSAYLDVAQLTLERHS</sequence>
<name>N0E487_9MICO</name>
<dbReference type="EMBL" id="CAIZ01000133">
    <property type="protein sequence ID" value="CCH70630.1"/>
    <property type="molecule type" value="Genomic_DNA"/>
</dbReference>
<evidence type="ECO:0000313" key="6">
    <source>
        <dbReference type="EMBL" id="CCH70630.1"/>
    </source>
</evidence>
<dbReference type="InterPro" id="IPR029063">
    <property type="entry name" value="SAM-dependent_MTases_sf"/>
</dbReference>
<dbReference type="CDD" id="cd02440">
    <property type="entry name" value="AdoMet_MTases"/>
    <property type="match status" value="1"/>
</dbReference>
<reference evidence="6 7" key="1">
    <citation type="journal article" date="2013" name="ISME J.">
        <title>A metabolic model for members of the genus Tetrasphaera involved in enhanced biological phosphorus removal.</title>
        <authorList>
            <person name="Kristiansen R."/>
            <person name="Nguyen H.T.T."/>
            <person name="Saunders A.M."/>
            <person name="Nielsen J.L."/>
            <person name="Wimmer R."/>
            <person name="Le V.Q."/>
            <person name="McIlroy S.J."/>
            <person name="Petrovski S."/>
            <person name="Seviour R.J."/>
            <person name="Calteau A."/>
            <person name="Nielsen K.L."/>
            <person name="Nielsen P.H."/>
        </authorList>
    </citation>
    <scope>NUCLEOTIDE SEQUENCE [LARGE SCALE GENOMIC DNA]</scope>
    <source>
        <strain evidence="6 7">Lp2</strain>
    </source>
</reference>
<dbReference type="STRING" id="1193181.BN10_620011"/>
<dbReference type="PIRSF" id="PIRSF003085">
    <property type="entry name" value="CMAS"/>
    <property type="match status" value="1"/>
</dbReference>
<dbReference type="Proteomes" id="UP000013167">
    <property type="component" value="Unassembled WGS sequence"/>
</dbReference>
<dbReference type="Pfam" id="PF02353">
    <property type="entry name" value="CMAS"/>
    <property type="match status" value="1"/>
</dbReference>
<dbReference type="GO" id="GO:0032259">
    <property type="term" value="P:methylation"/>
    <property type="evidence" value="ECO:0007669"/>
    <property type="project" value="UniProtKB-KW"/>
</dbReference>
<keyword evidence="2" id="KW-0489">Methyltransferase</keyword>
<protein>
    <submittedName>
        <fullName evidence="6">Putative cyclopropane-fatty-acyl-phospholipid synthase UfaA1 (Cyclopropane fatty acid synthase) (CFA synthase)</fullName>
    </submittedName>
</protein>
<dbReference type="OrthoDB" id="9782855at2"/>
<keyword evidence="7" id="KW-1185">Reference proteome</keyword>
<evidence type="ECO:0000256" key="4">
    <source>
        <dbReference type="ARBA" id="ARBA00022691"/>
    </source>
</evidence>
<dbReference type="PANTHER" id="PTHR43667">
    <property type="entry name" value="CYCLOPROPANE-FATTY-ACYL-PHOSPHOLIPID SYNTHASE"/>
    <property type="match status" value="1"/>
</dbReference>
<proteinExistence type="inferred from homology"/>
<keyword evidence="3" id="KW-0808">Transferase</keyword>
<dbReference type="GO" id="GO:0008168">
    <property type="term" value="F:methyltransferase activity"/>
    <property type="evidence" value="ECO:0007669"/>
    <property type="project" value="UniProtKB-KW"/>
</dbReference>
<comment type="similarity">
    <text evidence="1">Belongs to the CFA/CMAS family.</text>
</comment>
<keyword evidence="5" id="KW-0443">Lipid metabolism</keyword>
<comment type="caution">
    <text evidence="6">The sequence shown here is derived from an EMBL/GenBank/DDBJ whole genome shotgun (WGS) entry which is preliminary data.</text>
</comment>
<gene>
    <name evidence="6" type="ORF">BN10_620011</name>
</gene>
<accession>N0E487</accession>
<evidence type="ECO:0000313" key="7">
    <source>
        <dbReference type="Proteomes" id="UP000013167"/>
    </source>
</evidence>
<dbReference type="HOGENOM" id="CLU_026434_0_2_11"/>
<evidence type="ECO:0000256" key="1">
    <source>
        <dbReference type="ARBA" id="ARBA00010815"/>
    </source>
</evidence>
<evidence type="ECO:0000256" key="5">
    <source>
        <dbReference type="ARBA" id="ARBA00023098"/>
    </source>
</evidence>